<dbReference type="InterPro" id="IPR038020">
    <property type="entry name" value="MbtH-like_sf"/>
</dbReference>
<evidence type="ECO:0000313" key="2">
    <source>
        <dbReference type="EMBL" id="MBF6636390.1"/>
    </source>
</evidence>
<dbReference type="GO" id="GO:0019290">
    <property type="term" value="P:siderophore biosynthetic process"/>
    <property type="evidence" value="ECO:0007669"/>
    <property type="project" value="TreeGrafter"/>
</dbReference>
<evidence type="ECO:0000313" key="3">
    <source>
        <dbReference type="EMBL" id="ORJ18976.1"/>
    </source>
</evidence>
<dbReference type="Gene3D" id="3.90.820.10">
    <property type="entry name" value="Structural Genomics, Unknown Function 30-nov-00 1gh9 Mol_id"/>
    <property type="match status" value="1"/>
</dbReference>
<reference evidence="3" key="1">
    <citation type="submission" date="2016-12" db="EMBL/GenBank/DDBJ databases">
        <authorList>
            <person name="Le Fleche-Mateos A."/>
        </authorList>
    </citation>
    <scope>NUCLEOTIDE SEQUENCE</scope>
    <source>
        <strain evidence="3">213</strain>
    </source>
</reference>
<evidence type="ECO:0000313" key="4">
    <source>
        <dbReference type="Proteomes" id="UP000192722"/>
    </source>
</evidence>
<name>A0AA41BVN6_9GAMM</name>
<proteinExistence type="predicted"/>
<dbReference type="PANTHER" id="PTHR38444">
    <property type="entry name" value="ENTEROBACTIN BIOSYNTHESIS PROTEIN YBDZ"/>
    <property type="match status" value="1"/>
</dbReference>
<reference evidence="2" key="4">
    <citation type="submission" date="2022-09" db="EMBL/GenBank/DDBJ databases">
        <title>Rouxiella aceris sp. nov., isolated from tree sap and emended description of the genus Rhouxiella.</title>
        <authorList>
            <person name="Kim I.S."/>
        </authorList>
    </citation>
    <scope>NUCLEOTIDE SEQUENCE</scope>
    <source>
        <strain evidence="2">SAP-2</strain>
    </source>
</reference>
<dbReference type="EMBL" id="MRWD01000077">
    <property type="protein sequence ID" value="ORJ18976.1"/>
    <property type="molecule type" value="Genomic_DNA"/>
</dbReference>
<accession>A0AA41BVN6</accession>
<feature type="domain" description="MbtH-like" evidence="1">
    <location>
        <begin position="5"/>
        <end position="55"/>
    </location>
</feature>
<evidence type="ECO:0000259" key="1">
    <source>
        <dbReference type="SMART" id="SM00923"/>
    </source>
</evidence>
<reference evidence="2" key="3">
    <citation type="submission" date="2020-11" db="EMBL/GenBank/DDBJ databases">
        <authorList>
            <person name="Lee S.D."/>
        </authorList>
    </citation>
    <scope>NUCLEOTIDE SEQUENCE</scope>
    <source>
        <strain evidence="2">SAP-2</strain>
    </source>
</reference>
<comment type="caution">
    <text evidence="2">The sequence shown here is derived from an EMBL/GenBank/DDBJ whole genome shotgun (WGS) entry which is preliminary data.</text>
</comment>
<dbReference type="InterPro" id="IPR005153">
    <property type="entry name" value="MbtH-like_dom"/>
</dbReference>
<dbReference type="SUPFAM" id="SSF160582">
    <property type="entry name" value="MbtH-like"/>
    <property type="match status" value="1"/>
</dbReference>
<dbReference type="Proteomes" id="UP000192722">
    <property type="component" value="Unassembled WGS sequence"/>
</dbReference>
<evidence type="ECO:0000313" key="5">
    <source>
        <dbReference type="Proteomes" id="UP000705283"/>
    </source>
</evidence>
<dbReference type="Proteomes" id="UP000705283">
    <property type="component" value="Unassembled WGS sequence"/>
</dbReference>
<dbReference type="PANTHER" id="PTHR38444:SF1">
    <property type="entry name" value="ENTEROBACTIN BIOSYNTHESIS PROTEIN YBDZ"/>
    <property type="match status" value="1"/>
</dbReference>
<sequence length="60" mass="6958">MEKLNPFDDEAQTLWVLKNSENQYSLWPDFSAIPQGWEAVFGPAARTDCINWLELTRRSA</sequence>
<organism evidence="2 5">
    <name type="scientific">Rouxiella silvae</name>
    <dbReference type="NCBI Taxonomy" id="1646373"/>
    <lineage>
        <taxon>Bacteria</taxon>
        <taxon>Pseudomonadati</taxon>
        <taxon>Pseudomonadota</taxon>
        <taxon>Gammaproteobacteria</taxon>
        <taxon>Enterobacterales</taxon>
        <taxon>Yersiniaceae</taxon>
        <taxon>Rouxiella</taxon>
    </lineage>
</organism>
<gene>
    <name evidence="3" type="ORF">BS639_22405</name>
    <name evidence="2" type="ORF">ITX54_06905</name>
</gene>
<dbReference type="Pfam" id="PF03621">
    <property type="entry name" value="MbtH"/>
    <property type="match status" value="1"/>
</dbReference>
<dbReference type="EMBL" id="JADMKS010000002">
    <property type="protein sequence ID" value="MBF6636390.1"/>
    <property type="molecule type" value="Genomic_DNA"/>
</dbReference>
<dbReference type="SMART" id="SM00923">
    <property type="entry name" value="MbtH"/>
    <property type="match status" value="1"/>
</dbReference>
<dbReference type="GO" id="GO:0005829">
    <property type="term" value="C:cytosol"/>
    <property type="evidence" value="ECO:0007669"/>
    <property type="project" value="TreeGrafter"/>
</dbReference>
<keyword evidence="4" id="KW-1185">Reference proteome</keyword>
<dbReference type="InterPro" id="IPR037407">
    <property type="entry name" value="MLP_fam"/>
</dbReference>
<reference evidence="3 4" key="2">
    <citation type="journal article" date="2017" name="Int. J. Syst. Evol. Microbiol.">
        <title>Rouxiella badensis sp. nov. and Rouxiella silvae sp. nov. isolated from peat bog soil in Germany and emendation of the genus description.</title>
        <authorList>
            <person name="Le Fleche-Mateos A."/>
            <person name="Kugler J.H."/>
            <person name="Hansen S.H."/>
            <person name="Syldatk C."/>
            <person name="Hausmann R."/>
            <person name="Lomprez F."/>
            <person name="Vandenbogaert M."/>
            <person name="Manuguerra J.C."/>
            <person name="Grimont P.A."/>
        </authorList>
    </citation>
    <scope>NUCLEOTIDE SEQUENCE [LARGE SCALE GENOMIC DNA]</scope>
    <source>
        <strain evidence="3 4">213</strain>
    </source>
</reference>
<dbReference type="AlphaFoldDB" id="A0AA41BVN6"/>
<protein>
    <submittedName>
        <fullName evidence="2">MbtH family protein</fullName>
    </submittedName>
</protein>
<dbReference type="RefSeq" id="WP_084984366.1">
    <property type="nucleotide sequence ID" value="NZ_CBCSCF010000004.1"/>
</dbReference>